<reference evidence="3 4" key="1">
    <citation type="submission" date="2018-09" db="EMBL/GenBank/DDBJ databases">
        <title>Genome Sequence of Paenibacillus lautus Strain E7593-69, Azo Dye-Degrading Bacteria, Isolated from Commercial Tattoo Inks.</title>
        <authorList>
            <person name="Nho S.W."/>
            <person name="Kim S.-J."/>
            <person name="Kweon O."/>
            <person name="Cerniglia C.E."/>
        </authorList>
    </citation>
    <scope>NUCLEOTIDE SEQUENCE [LARGE SCALE GENOMIC DNA]</scope>
    <source>
        <strain evidence="3 4">E7593-69</strain>
    </source>
</reference>
<protein>
    <submittedName>
        <fullName evidence="3">HIT family protein</fullName>
    </submittedName>
</protein>
<evidence type="ECO:0000259" key="2">
    <source>
        <dbReference type="PROSITE" id="PS51084"/>
    </source>
</evidence>
<dbReference type="GO" id="GO:0009117">
    <property type="term" value="P:nucleotide metabolic process"/>
    <property type="evidence" value="ECO:0007669"/>
    <property type="project" value="TreeGrafter"/>
</dbReference>
<gene>
    <name evidence="3" type="ORF">D5F53_17085</name>
</gene>
<dbReference type="Gene3D" id="3.30.428.10">
    <property type="entry name" value="HIT-like"/>
    <property type="match status" value="1"/>
</dbReference>
<dbReference type="PROSITE" id="PS51084">
    <property type="entry name" value="HIT_2"/>
    <property type="match status" value="1"/>
</dbReference>
<organism evidence="3 4">
    <name type="scientific">Paenibacillus lautus</name>
    <name type="common">Bacillus lautus</name>
    <dbReference type="NCBI Taxonomy" id="1401"/>
    <lineage>
        <taxon>Bacteria</taxon>
        <taxon>Bacillati</taxon>
        <taxon>Bacillota</taxon>
        <taxon>Bacilli</taxon>
        <taxon>Bacillales</taxon>
        <taxon>Paenibacillaceae</taxon>
        <taxon>Paenibacillus</taxon>
    </lineage>
</organism>
<dbReference type="InterPro" id="IPR001310">
    <property type="entry name" value="Histidine_triad_HIT"/>
</dbReference>
<dbReference type="Pfam" id="PF01230">
    <property type="entry name" value="HIT"/>
    <property type="match status" value="1"/>
</dbReference>
<dbReference type="InterPro" id="IPR036265">
    <property type="entry name" value="HIT-like_sf"/>
</dbReference>
<dbReference type="EMBL" id="CP032412">
    <property type="protein sequence ID" value="AYB44885.1"/>
    <property type="molecule type" value="Genomic_DNA"/>
</dbReference>
<name>A0A385TUM8_PAELA</name>
<feature type="domain" description="HIT" evidence="2">
    <location>
        <begin position="47"/>
        <end position="118"/>
    </location>
</feature>
<accession>A0A385TUM8</accession>
<dbReference type="SUPFAM" id="SSF54197">
    <property type="entry name" value="HIT-like"/>
    <property type="match status" value="1"/>
</dbReference>
<sequence>MVNAKERDCFICRKHRGEIQLPGGAIYEDELLYVGHISSDSNEAYLGYTMIDIKRHVSGLAELQDDESAAVGRMLTRVSRALKACIGAEHIYSFVLGDHVPHLHIHLIPRYPNTPASYWGFGISGWPEAPRGDAAQIEEVCSRIRRCMAQDEVSP</sequence>
<dbReference type="Proteomes" id="UP000266552">
    <property type="component" value="Chromosome"/>
</dbReference>
<proteinExistence type="predicted"/>
<evidence type="ECO:0000313" key="3">
    <source>
        <dbReference type="EMBL" id="AYB44885.1"/>
    </source>
</evidence>
<dbReference type="RefSeq" id="WP_119848761.1">
    <property type="nucleotide sequence ID" value="NZ_CP032412.1"/>
</dbReference>
<dbReference type="AlphaFoldDB" id="A0A385TUM8"/>
<evidence type="ECO:0000256" key="1">
    <source>
        <dbReference type="PROSITE-ProRule" id="PRU00464"/>
    </source>
</evidence>
<dbReference type="PANTHER" id="PTHR46648">
    <property type="entry name" value="HIT FAMILY PROTEIN 1"/>
    <property type="match status" value="1"/>
</dbReference>
<keyword evidence="4" id="KW-1185">Reference proteome</keyword>
<feature type="short sequence motif" description="Histidine triad motif" evidence="1">
    <location>
        <begin position="102"/>
        <end position="106"/>
    </location>
</feature>
<evidence type="ECO:0000313" key="4">
    <source>
        <dbReference type="Proteomes" id="UP000266552"/>
    </source>
</evidence>
<dbReference type="InterPro" id="IPR011146">
    <property type="entry name" value="HIT-like"/>
</dbReference>
<dbReference type="GO" id="GO:0003824">
    <property type="term" value="F:catalytic activity"/>
    <property type="evidence" value="ECO:0007669"/>
    <property type="project" value="InterPro"/>
</dbReference>
<dbReference type="PANTHER" id="PTHR46648:SF1">
    <property type="entry name" value="ADENOSINE 5'-MONOPHOSPHORAMIDASE HNT1"/>
    <property type="match status" value="1"/>
</dbReference>
<dbReference type="KEGG" id="plw:D5F53_17085"/>